<dbReference type="Pfam" id="PF00576">
    <property type="entry name" value="Transthyretin"/>
    <property type="match status" value="1"/>
</dbReference>
<keyword evidence="5 8" id="KW-0659">Purine metabolism</keyword>
<dbReference type="InterPro" id="IPR036817">
    <property type="entry name" value="Transthyretin/HIU_hydrolase_sf"/>
</dbReference>
<feature type="binding site" evidence="7">
    <location>
        <position position="104"/>
    </location>
    <ligand>
        <name>substrate</name>
    </ligand>
</feature>
<dbReference type="NCBIfam" id="TIGR02962">
    <property type="entry name" value="hdxy_isourate"/>
    <property type="match status" value="1"/>
</dbReference>
<comment type="catalytic activity">
    <reaction evidence="1 8">
        <text>5-hydroxyisourate + H2O = 5-hydroxy-2-oxo-4-ureido-2,5-dihydro-1H-imidazole-5-carboxylate + H(+)</text>
        <dbReference type="Rhea" id="RHEA:23736"/>
        <dbReference type="ChEBI" id="CHEBI:15377"/>
        <dbReference type="ChEBI" id="CHEBI:15378"/>
        <dbReference type="ChEBI" id="CHEBI:18072"/>
        <dbReference type="ChEBI" id="CHEBI:58639"/>
        <dbReference type="EC" id="3.5.2.17"/>
    </reaction>
</comment>
<evidence type="ECO:0000256" key="7">
    <source>
        <dbReference type="PIRSR" id="PIRSR600895-51"/>
    </source>
</evidence>
<dbReference type="OrthoDB" id="9792386at2"/>
<dbReference type="GO" id="GO:0033971">
    <property type="term" value="F:hydroxyisourate hydrolase activity"/>
    <property type="evidence" value="ECO:0007669"/>
    <property type="project" value="UniProtKB-EC"/>
</dbReference>
<dbReference type="Gene3D" id="2.60.40.180">
    <property type="entry name" value="Transthyretin/hydroxyisourate hydrolase domain"/>
    <property type="match status" value="1"/>
</dbReference>
<gene>
    <name evidence="10" type="ORF">C8E83_3180</name>
</gene>
<dbReference type="InterPro" id="IPR014306">
    <property type="entry name" value="Hydroxyisourate_hydrolase"/>
</dbReference>
<dbReference type="EMBL" id="RBKS01000001">
    <property type="protein sequence ID" value="RKR76016.1"/>
    <property type="molecule type" value="Genomic_DNA"/>
</dbReference>
<evidence type="ECO:0000256" key="1">
    <source>
        <dbReference type="ARBA" id="ARBA00001043"/>
    </source>
</evidence>
<evidence type="ECO:0000313" key="10">
    <source>
        <dbReference type="EMBL" id="RKR76016.1"/>
    </source>
</evidence>
<accession>A0A495ILH1</accession>
<comment type="subunit">
    <text evidence="4 8">Homotetramer.</text>
</comment>
<dbReference type="InterPro" id="IPR023416">
    <property type="entry name" value="Transthyretin/HIU_hydrolase_d"/>
</dbReference>
<feature type="binding site" evidence="7">
    <location>
        <position position="42"/>
    </location>
    <ligand>
        <name>substrate</name>
    </ligand>
</feature>
<keyword evidence="6 8" id="KW-0378">Hydrolase</keyword>
<dbReference type="PRINTS" id="PR00189">
    <property type="entry name" value="TRNSTHYRETIN"/>
</dbReference>
<feature type="domain" description="Transthyretin/hydroxyisourate hydrolase" evidence="9">
    <location>
        <begin position="4"/>
        <end position="106"/>
    </location>
</feature>
<comment type="function">
    <text evidence="2">Catalyzes the hydrolysis of 5-hydroxyisourate (HIU) to 2-oxo-4-hydroxy-4-carboxy-5-ureidoimidazoline (OHCU).</text>
</comment>
<comment type="caution">
    <text evidence="10">The sequence shown here is derived from an EMBL/GenBank/DDBJ whole genome shotgun (WGS) entry which is preliminary data.</text>
</comment>
<evidence type="ECO:0000256" key="6">
    <source>
        <dbReference type="ARBA" id="ARBA00022801"/>
    </source>
</evidence>
<dbReference type="EC" id="3.5.2.17" evidence="8"/>
<dbReference type="AlphaFoldDB" id="A0A495ILH1"/>
<dbReference type="CDD" id="cd05822">
    <property type="entry name" value="TLP_HIUase"/>
    <property type="match status" value="1"/>
</dbReference>
<evidence type="ECO:0000256" key="5">
    <source>
        <dbReference type="ARBA" id="ARBA00022631"/>
    </source>
</evidence>
<sequence length="107" mass="11324">MSHVTTHVLDSSIGRPAGGVYVELQEPTGRVLGTGVTNADGRVPSLGPDVLDDGAYRLVFDTGAYFAATGTATFYPSVTLDFQVSGDPHYHVPLLLSPFAYSTYRGS</sequence>
<evidence type="ECO:0000259" key="9">
    <source>
        <dbReference type="Pfam" id="PF00576"/>
    </source>
</evidence>
<keyword evidence="11" id="KW-1185">Reference proteome</keyword>
<protein>
    <recommendedName>
        <fullName evidence="8">5-hydroxyisourate hydrolase</fullName>
        <shortName evidence="8">HIU hydrolase</shortName>
        <shortName evidence="8">HIUHase</shortName>
        <ecNumber evidence="8">3.5.2.17</ecNumber>
    </recommendedName>
</protein>
<organism evidence="10 11">
    <name type="scientific">Frondihabitans australicus</name>
    <dbReference type="NCBI Taxonomy" id="386892"/>
    <lineage>
        <taxon>Bacteria</taxon>
        <taxon>Bacillati</taxon>
        <taxon>Actinomycetota</taxon>
        <taxon>Actinomycetes</taxon>
        <taxon>Micrococcales</taxon>
        <taxon>Microbacteriaceae</taxon>
        <taxon>Frondihabitans</taxon>
    </lineage>
</organism>
<comment type="similarity">
    <text evidence="3 8">Belongs to the transthyretin family. 5-hydroxyisourate hydrolase subfamily.</text>
</comment>
<evidence type="ECO:0000256" key="3">
    <source>
        <dbReference type="ARBA" id="ARBA00009850"/>
    </source>
</evidence>
<dbReference type="PANTHER" id="PTHR10395:SF7">
    <property type="entry name" value="5-HYDROXYISOURATE HYDROLASE"/>
    <property type="match status" value="1"/>
</dbReference>
<feature type="binding site" evidence="7">
    <location>
        <position position="7"/>
    </location>
    <ligand>
        <name>substrate</name>
    </ligand>
</feature>
<dbReference type="Proteomes" id="UP000280008">
    <property type="component" value="Unassembled WGS sequence"/>
</dbReference>
<dbReference type="SUPFAM" id="SSF49472">
    <property type="entry name" value="Transthyretin (synonym: prealbumin)"/>
    <property type="match status" value="1"/>
</dbReference>
<dbReference type="InterPro" id="IPR023418">
    <property type="entry name" value="Thyroxine_BS"/>
</dbReference>
<dbReference type="PANTHER" id="PTHR10395">
    <property type="entry name" value="URICASE AND TRANSTHYRETIN-RELATED"/>
    <property type="match status" value="1"/>
</dbReference>
<evidence type="ECO:0000313" key="11">
    <source>
        <dbReference type="Proteomes" id="UP000280008"/>
    </source>
</evidence>
<name>A0A495ILH1_9MICO</name>
<dbReference type="InterPro" id="IPR000895">
    <property type="entry name" value="Transthyretin/HIU_hydrolase"/>
</dbReference>
<proteinExistence type="inferred from homology"/>
<evidence type="ECO:0000256" key="8">
    <source>
        <dbReference type="RuleBase" id="RU361270"/>
    </source>
</evidence>
<evidence type="ECO:0000256" key="2">
    <source>
        <dbReference type="ARBA" id="ARBA00002704"/>
    </source>
</evidence>
<dbReference type="PROSITE" id="PS00768">
    <property type="entry name" value="TRANSTHYRETIN_1"/>
    <property type="match status" value="1"/>
</dbReference>
<dbReference type="RefSeq" id="WP_121370895.1">
    <property type="nucleotide sequence ID" value="NZ_RBKS01000001.1"/>
</dbReference>
<reference evidence="10 11" key="1">
    <citation type="submission" date="2018-10" db="EMBL/GenBank/DDBJ databases">
        <title>Sequencing the genomes of 1000 actinobacteria strains.</title>
        <authorList>
            <person name="Klenk H.-P."/>
        </authorList>
    </citation>
    <scope>NUCLEOTIDE SEQUENCE [LARGE SCALE GENOMIC DNA]</scope>
    <source>
        <strain evidence="10 11">DSM 17894</strain>
    </source>
</reference>
<dbReference type="GO" id="GO:0006144">
    <property type="term" value="P:purine nucleobase metabolic process"/>
    <property type="evidence" value="ECO:0007669"/>
    <property type="project" value="UniProtKB-KW"/>
</dbReference>
<evidence type="ECO:0000256" key="4">
    <source>
        <dbReference type="ARBA" id="ARBA00011881"/>
    </source>
</evidence>